<evidence type="ECO:0000313" key="2">
    <source>
        <dbReference type="Proteomes" id="UP001153678"/>
    </source>
</evidence>
<name>A0A9W4SR25_9GLOM</name>
<evidence type="ECO:0000313" key="1">
    <source>
        <dbReference type="EMBL" id="CAI2178160.1"/>
    </source>
</evidence>
<proteinExistence type="predicted"/>
<dbReference type="AlphaFoldDB" id="A0A9W4SR25"/>
<protein>
    <submittedName>
        <fullName evidence="1">13685_t:CDS:1</fullName>
    </submittedName>
</protein>
<keyword evidence="2" id="KW-1185">Reference proteome</keyword>
<comment type="caution">
    <text evidence="1">The sequence shown here is derived from an EMBL/GenBank/DDBJ whole genome shotgun (WGS) entry which is preliminary data.</text>
</comment>
<sequence>MDLDDKPFGIVTIDPTKKRRIDDRKSYKTSDPKSLAANSSQIRASNILLYQILNWNRNNLLRATWEGRPQGVRKSYFALYNVARAYAEKWLLFYISDAAKLDQPAMKMSSDEIFTVECGANIFTNVLQQVNRKTLLFVEADGVTDS</sequence>
<accession>A0A9W4SR25</accession>
<organism evidence="1 2">
    <name type="scientific">Funneliformis geosporum</name>
    <dbReference type="NCBI Taxonomy" id="1117311"/>
    <lineage>
        <taxon>Eukaryota</taxon>
        <taxon>Fungi</taxon>
        <taxon>Fungi incertae sedis</taxon>
        <taxon>Mucoromycota</taxon>
        <taxon>Glomeromycotina</taxon>
        <taxon>Glomeromycetes</taxon>
        <taxon>Glomerales</taxon>
        <taxon>Glomeraceae</taxon>
        <taxon>Funneliformis</taxon>
    </lineage>
</organism>
<gene>
    <name evidence="1" type="ORF">FWILDA_LOCUS8446</name>
</gene>
<dbReference type="Proteomes" id="UP001153678">
    <property type="component" value="Unassembled WGS sequence"/>
</dbReference>
<dbReference type="EMBL" id="CAMKVN010001804">
    <property type="protein sequence ID" value="CAI2178160.1"/>
    <property type="molecule type" value="Genomic_DNA"/>
</dbReference>
<reference evidence="1" key="1">
    <citation type="submission" date="2022-08" db="EMBL/GenBank/DDBJ databases">
        <authorList>
            <person name="Kallberg Y."/>
            <person name="Tangrot J."/>
            <person name="Rosling A."/>
        </authorList>
    </citation>
    <scope>NUCLEOTIDE SEQUENCE</scope>
    <source>
        <strain evidence="1">Wild A</strain>
    </source>
</reference>